<evidence type="ECO:0000256" key="10">
    <source>
        <dbReference type="ARBA" id="ARBA00023136"/>
    </source>
</evidence>
<comment type="catalytic activity">
    <reaction evidence="14">
        <text>taurine(out) = taurine(in)</text>
        <dbReference type="Rhea" id="RHEA:66328"/>
        <dbReference type="ChEBI" id="CHEBI:507393"/>
    </reaction>
</comment>
<evidence type="ECO:0000256" key="17">
    <source>
        <dbReference type="SAM" id="Phobius"/>
    </source>
</evidence>
<comment type="catalytic activity">
    <reaction evidence="13">
        <text>iodide(out) = iodide(in)</text>
        <dbReference type="Rhea" id="RHEA:66324"/>
        <dbReference type="ChEBI" id="CHEBI:16382"/>
    </reaction>
</comment>
<keyword evidence="10 17" id="KW-0472">Membrane</keyword>
<feature type="region of interest" description="Disordered" evidence="16">
    <location>
        <begin position="191"/>
        <end position="220"/>
    </location>
</feature>
<dbReference type="PROSITE" id="PS51450">
    <property type="entry name" value="LRR"/>
    <property type="match status" value="4"/>
</dbReference>
<sequence>MFTLSELASLSETHTTHRILKPWWDVFMEYLVFAMLMVSIFSGTLLISNEQVVCLPMDQTDPVNDSSTPNPTATPHTTPDTPTPTPTPDTNPPKNTADPLSPPVKERGRPTNLDYQQYVYISQVCYHMALPWYSRYFPYMALIHSLILLVSSNFWFKFPKTSSKVEHFIGILGKCFESPWTSKALSETACEDSSETSGGARHRFSTSSTTRGRASEEWSPGTPLLARAGSFPSNLGSPPQESPVPAAPSSTAILDRKDGEQAKALFEKVRKFRQHTEDTDHVYRVYVCQTVFKVFKFLLIVGYTSSFVDSISFEHVCQPQIRFLTGYSRFFCTHSMAFMLHKLLLSYVLLVSVYGLIGVYTLFWIFRRSLRQYSFEKVREESSIRDVPDVRNDFAFLLHMADQYDQLYSKRFAVFLSEVSEHRLLEENLNHEWGYDKLRQHVSRDGLGRAELRLSTLSGIPKAVFEMPDLQVLKLELIPEARLPAKLSQMSSLCELHLCHCPAKVEPLAFSFLRDRLRSLHVRFTDVGEIPPWVYSLRALEELSLTGNLSSDNNRAIGLESLRELRSLKSLSLKSNLTKIPSGLVEVAGHLTRLSVRNDGTRLLVLNNLKRAGNLSELELLQCQLERIPHAVFSLTGLLSLDLRGNSIRSVEEVVSLQHLRGLACLRLCHNQIAALPPTLCMVRKLEQLCLSHNLLQSLPPALFTLKKLRHLDLAYNLLATLPGEIGELELLSFLSISGNKLEALPGELFRRCARLRTLCLANNSLTSLPPEIGLLSQLSYLDLRGNGLERLPVEVGSCGALKKEGLRVEDRLFNTLPSEAKERLQLLLRSDLPTSL</sequence>
<evidence type="ECO:0000313" key="20">
    <source>
        <dbReference type="Proteomes" id="UP001369086"/>
    </source>
</evidence>
<dbReference type="Pfam" id="PF00560">
    <property type="entry name" value="LRR_1"/>
    <property type="match status" value="1"/>
</dbReference>
<keyword evidence="7" id="KW-0677">Repeat</keyword>
<proteinExistence type="inferred from homology"/>
<keyword evidence="12" id="KW-0407">Ion channel</keyword>
<dbReference type="EMBL" id="JAHFZB010000041">
    <property type="protein sequence ID" value="KAK6468980.1"/>
    <property type="molecule type" value="Genomic_DNA"/>
</dbReference>
<keyword evidence="3" id="KW-0813">Transport</keyword>
<dbReference type="SUPFAM" id="SSF52058">
    <property type="entry name" value="L domain-like"/>
    <property type="match status" value="1"/>
</dbReference>
<gene>
    <name evidence="19" type="ORF">HHUSO_G32872</name>
</gene>
<feature type="compositionally biased region" description="Low complexity" evidence="16">
    <location>
        <begin position="68"/>
        <end position="80"/>
    </location>
</feature>
<dbReference type="InterPro" id="IPR021040">
    <property type="entry name" value="LRRC8_Pannexin-like"/>
</dbReference>
<feature type="transmembrane region" description="Helical" evidence="17">
    <location>
        <begin position="136"/>
        <end position="156"/>
    </location>
</feature>
<feature type="transmembrane region" description="Helical" evidence="17">
    <location>
        <begin position="344"/>
        <end position="366"/>
    </location>
</feature>
<keyword evidence="6 17" id="KW-0812">Transmembrane</keyword>
<dbReference type="SMART" id="SM00369">
    <property type="entry name" value="LRR_TYP"/>
    <property type="match status" value="8"/>
</dbReference>
<dbReference type="PANTHER" id="PTHR48051">
    <property type="match status" value="1"/>
</dbReference>
<evidence type="ECO:0000256" key="8">
    <source>
        <dbReference type="ARBA" id="ARBA00022989"/>
    </source>
</evidence>
<evidence type="ECO:0000256" key="1">
    <source>
        <dbReference type="ARBA" id="ARBA00004651"/>
    </source>
</evidence>
<keyword evidence="8 17" id="KW-1133">Transmembrane helix</keyword>
<feature type="domain" description="LRRC8 pannexin-like TM region" evidence="18">
    <location>
        <begin position="1"/>
        <end position="362"/>
    </location>
</feature>
<feature type="region of interest" description="Disordered" evidence="16">
    <location>
        <begin position="58"/>
        <end position="110"/>
    </location>
</feature>
<evidence type="ECO:0000256" key="7">
    <source>
        <dbReference type="ARBA" id="ARBA00022737"/>
    </source>
</evidence>
<evidence type="ECO:0000256" key="16">
    <source>
        <dbReference type="SAM" id="MobiDB-lite"/>
    </source>
</evidence>
<evidence type="ECO:0000256" key="6">
    <source>
        <dbReference type="ARBA" id="ARBA00022692"/>
    </source>
</evidence>
<dbReference type="PANTHER" id="PTHR48051:SF58">
    <property type="entry name" value="VOLUME-REGULATED ANION CHANNEL SUBUNIT LRRC8E"/>
    <property type="match status" value="1"/>
</dbReference>
<comment type="similarity">
    <text evidence="2">Belongs to the LRRC8 family.</text>
</comment>
<evidence type="ECO:0000256" key="14">
    <source>
        <dbReference type="ARBA" id="ARBA00024158"/>
    </source>
</evidence>
<feature type="transmembrane region" description="Helical" evidence="17">
    <location>
        <begin position="27"/>
        <end position="47"/>
    </location>
</feature>
<comment type="subcellular location">
    <subcellularLocation>
        <location evidence="1">Cell membrane</location>
        <topology evidence="1">Multi-pass membrane protein</topology>
    </subcellularLocation>
</comment>
<keyword evidence="4" id="KW-1003">Cell membrane</keyword>
<protein>
    <submittedName>
        <fullName evidence="19">Volume-regulated anion channel subunit LRRC8D-like</fullName>
    </submittedName>
</protein>
<feature type="compositionally biased region" description="Pro residues" evidence="16">
    <location>
        <begin position="81"/>
        <end position="91"/>
    </location>
</feature>
<name>A0ABR0Y969_HUSHU</name>
<dbReference type="InterPro" id="IPR003591">
    <property type="entry name" value="Leu-rich_rpt_typical-subtyp"/>
</dbReference>
<dbReference type="Pfam" id="PF13855">
    <property type="entry name" value="LRR_8"/>
    <property type="match status" value="1"/>
</dbReference>
<evidence type="ECO:0000256" key="12">
    <source>
        <dbReference type="ARBA" id="ARBA00023303"/>
    </source>
</evidence>
<dbReference type="Pfam" id="PF12534">
    <property type="entry name" value="Pannexin_like"/>
    <property type="match status" value="1"/>
</dbReference>
<keyword evidence="5" id="KW-0433">Leucine-rich repeat</keyword>
<evidence type="ECO:0000256" key="9">
    <source>
        <dbReference type="ARBA" id="ARBA00023065"/>
    </source>
</evidence>
<keyword evidence="11" id="KW-1015">Disulfide bond</keyword>
<reference evidence="19 20" key="1">
    <citation type="submission" date="2021-05" db="EMBL/GenBank/DDBJ databases">
        <authorList>
            <person name="Zahm M."/>
            <person name="Klopp C."/>
            <person name="Cabau C."/>
            <person name="Kuhl H."/>
            <person name="Suciu R."/>
            <person name="Ciorpac M."/>
            <person name="Holostenco D."/>
            <person name="Gessner J."/>
            <person name="Wuertz S."/>
            <person name="Hohne C."/>
            <person name="Stock M."/>
            <person name="Gislard M."/>
            <person name="Lluch J."/>
            <person name="Milhes M."/>
            <person name="Lampietro C."/>
            <person name="Lopez Roques C."/>
            <person name="Donnadieu C."/>
            <person name="Du K."/>
            <person name="Schartl M."/>
            <person name="Guiguen Y."/>
        </authorList>
    </citation>
    <scope>NUCLEOTIDE SEQUENCE [LARGE SCALE GENOMIC DNA]</scope>
    <source>
        <strain evidence="19">Hh-F2</strain>
        <tissue evidence="19">Blood</tissue>
    </source>
</reference>
<comment type="caution">
    <text evidence="19">The sequence shown here is derived from an EMBL/GenBank/DDBJ whole genome shotgun (WGS) entry which is preliminary data.</text>
</comment>
<dbReference type="InterPro" id="IPR032675">
    <property type="entry name" value="LRR_dom_sf"/>
</dbReference>
<evidence type="ECO:0000256" key="4">
    <source>
        <dbReference type="ARBA" id="ARBA00022475"/>
    </source>
</evidence>
<evidence type="ECO:0000256" key="5">
    <source>
        <dbReference type="ARBA" id="ARBA00022614"/>
    </source>
</evidence>
<dbReference type="InterPro" id="IPR050216">
    <property type="entry name" value="LRR_domain-containing"/>
</dbReference>
<accession>A0ABR0Y969</accession>
<evidence type="ECO:0000256" key="2">
    <source>
        <dbReference type="ARBA" id="ARBA00010471"/>
    </source>
</evidence>
<evidence type="ECO:0000256" key="13">
    <source>
        <dbReference type="ARBA" id="ARBA00024145"/>
    </source>
</evidence>
<keyword evidence="9" id="KW-0406">Ion transport</keyword>
<organism evidence="19 20">
    <name type="scientific">Huso huso</name>
    <name type="common">Beluga</name>
    <name type="synonym">Acipenser huso</name>
    <dbReference type="NCBI Taxonomy" id="61971"/>
    <lineage>
        <taxon>Eukaryota</taxon>
        <taxon>Metazoa</taxon>
        <taxon>Chordata</taxon>
        <taxon>Craniata</taxon>
        <taxon>Vertebrata</taxon>
        <taxon>Euteleostomi</taxon>
        <taxon>Actinopterygii</taxon>
        <taxon>Chondrostei</taxon>
        <taxon>Acipenseriformes</taxon>
        <taxon>Acipenseridae</taxon>
        <taxon>Huso</taxon>
    </lineage>
</organism>
<evidence type="ECO:0000256" key="3">
    <source>
        <dbReference type="ARBA" id="ARBA00022448"/>
    </source>
</evidence>
<keyword evidence="20" id="KW-1185">Reference proteome</keyword>
<dbReference type="Gene3D" id="3.80.10.10">
    <property type="entry name" value="Ribonuclease Inhibitor"/>
    <property type="match status" value="3"/>
</dbReference>
<evidence type="ECO:0000256" key="15">
    <source>
        <dbReference type="ARBA" id="ARBA00024167"/>
    </source>
</evidence>
<evidence type="ECO:0000256" key="11">
    <source>
        <dbReference type="ARBA" id="ARBA00023157"/>
    </source>
</evidence>
<evidence type="ECO:0000259" key="18">
    <source>
        <dbReference type="Pfam" id="PF12534"/>
    </source>
</evidence>
<evidence type="ECO:0000313" key="19">
    <source>
        <dbReference type="EMBL" id="KAK6468980.1"/>
    </source>
</evidence>
<comment type="catalytic activity">
    <reaction evidence="15">
        <text>chloride(in) = chloride(out)</text>
        <dbReference type="Rhea" id="RHEA:29823"/>
        <dbReference type="ChEBI" id="CHEBI:17996"/>
    </reaction>
</comment>
<dbReference type="Proteomes" id="UP001369086">
    <property type="component" value="Unassembled WGS sequence"/>
</dbReference>
<dbReference type="InterPro" id="IPR001611">
    <property type="entry name" value="Leu-rich_rpt"/>
</dbReference>